<dbReference type="Gene3D" id="3.30.70.2450">
    <property type="match status" value="1"/>
</dbReference>
<dbReference type="Gene3D" id="3.40.30.120">
    <property type="match status" value="1"/>
</dbReference>
<dbReference type="Gene3D" id="3.50.50.60">
    <property type="entry name" value="FAD/NAD(P)-binding domain"/>
    <property type="match status" value="1"/>
</dbReference>
<dbReference type="Pfam" id="PF01494">
    <property type="entry name" value="FAD_binding_3"/>
    <property type="match status" value="1"/>
</dbReference>
<dbReference type="PANTHER" id="PTHR43476:SF3">
    <property type="entry name" value="FAD-BINDING MONOOXYGENASE"/>
    <property type="match status" value="1"/>
</dbReference>
<reference evidence="3 4" key="1">
    <citation type="submission" date="2023-02" db="EMBL/GenBank/DDBJ databases">
        <authorList>
            <person name="Mo P."/>
        </authorList>
    </citation>
    <scope>NUCLEOTIDE SEQUENCE [LARGE SCALE GENOMIC DNA]</scope>
    <source>
        <strain evidence="3 4">HUAS 3</strain>
    </source>
</reference>
<evidence type="ECO:0000313" key="3">
    <source>
        <dbReference type="EMBL" id="WDZ83412.1"/>
    </source>
</evidence>
<evidence type="ECO:0000256" key="1">
    <source>
        <dbReference type="ARBA" id="ARBA00023002"/>
    </source>
</evidence>
<dbReference type="NCBIfam" id="NF004829">
    <property type="entry name" value="PRK06183.1-3"/>
    <property type="match status" value="1"/>
</dbReference>
<dbReference type="InterPro" id="IPR002938">
    <property type="entry name" value="FAD-bd"/>
</dbReference>
<dbReference type="PANTHER" id="PTHR43476">
    <property type="entry name" value="3-(3-HYDROXY-PHENYL)PROPIONATE/3-HYDROXYCINNAMIC ACID HYDROXYLASE"/>
    <property type="match status" value="1"/>
</dbReference>
<evidence type="ECO:0000313" key="4">
    <source>
        <dbReference type="Proteomes" id="UP001219605"/>
    </source>
</evidence>
<dbReference type="EMBL" id="CP118615">
    <property type="protein sequence ID" value="WDZ83412.1"/>
    <property type="molecule type" value="Genomic_DNA"/>
</dbReference>
<sequence length="516" mass="55418">MSPAAPPVGRTDGPPLPVVVVGAGPTGVTAALLLAGYGIPSLLLDRWTGVYPLPRAVHLDDEVYRILQQVGAHRAFAGISRPGAGLRLLAPDHRVLAEFRRDATVEAHGHPQANMFDQPELETLLRRRVAEEPLVTLRGGVEVTGLDATDDGPVRLRVTDWDSGERTTLTARYVLGCDGANSTVRDLVGARLRDLGFAQRWLVVDVDTDAPVDAWEGVHQVCDPHRAATYMRVGPRRYRWEFRLLPDETAAELSVPSALHRLIRPWTGDVPFEAFTVTRCAEYTFRAGVADRWRVGRVFLLGDAAHLTPPFIGQGMGAGLRDAANLTWKLAAVLAGGLPDSALDSYQTERGPHVTSLIRLATVIGRAMTEGGEVGNVLRRLVVPRLGSLLVFRRKALDSATPALRRSVLRQRRTVPWGLPGRLCPNAPLADGRRFDDLVGTSFALVTVGPLASGAERAARLRGVVPVSVAAGSVLGRWLARGRAGAALVRPDRTVLAAGHDVSALLAAAPTLTPVS</sequence>
<name>A0ABY7ZMB4_9ACTN</name>
<dbReference type="SUPFAM" id="SSF51905">
    <property type="entry name" value="FAD/NAD(P)-binding domain"/>
    <property type="match status" value="1"/>
</dbReference>
<evidence type="ECO:0000259" key="2">
    <source>
        <dbReference type="Pfam" id="PF01494"/>
    </source>
</evidence>
<gene>
    <name evidence="3" type="ORF">PVK37_23540</name>
</gene>
<proteinExistence type="predicted"/>
<feature type="domain" description="FAD-binding" evidence="2">
    <location>
        <begin position="17"/>
        <end position="359"/>
    </location>
</feature>
<dbReference type="InterPro" id="IPR050631">
    <property type="entry name" value="PheA/TfdB_FAD_monoxygenase"/>
</dbReference>
<protein>
    <submittedName>
        <fullName evidence="3">Bifunctional 3-(3-hydroxy-phenyl)propionate/3-hydroxycinnamic acid hydroxylase</fullName>
    </submittedName>
</protein>
<keyword evidence="1" id="KW-0560">Oxidoreductase</keyword>
<dbReference type="InterPro" id="IPR036188">
    <property type="entry name" value="FAD/NAD-bd_sf"/>
</dbReference>
<dbReference type="Proteomes" id="UP001219605">
    <property type="component" value="Chromosome"/>
</dbReference>
<dbReference type="RefSeq" id="WP_275029911.1">
    <property type="nucleotide sequence ID" value="NZ_CP118615.1"/>
</dbReference>
<organism evidence="3 4">
    <name type="scientific">Micromonospora cathayae</name>
    <dbReference type="NCBI Taxonomy" id="3028804"/>
    <lineage>
        <taxon>Bacteria</taxon>
        <taxon>Bacillati</taxon>
        <taxon>Actinomycetota</taxon>
        <taxon>Actinomycetes</taxon>
        <taxon>Micromonosporales</taxon>
        <taxon>Micromonosporaceae</taxon>
        <taxon>Micromonospora</taxon>
    </lineage>
</organism>
<keyword evidence="4" id="KW-1185">Reference proteome</keyword>
<accession>A0ABY7ZMB4</accession>
<dbReference type="PRINTS" id="PR00420">
    <property type="entry name" value="RNGMNOXGNASE"/>
</dbReference>